<evidence type="ECO:0000313" key="3">
    <source>
        <dbReference type="Proteomes" id="UP001044222"/>
    </source>
</evidence>
<keyword evidence="3" id="KW-1185">Reference proteome</keyword>
<feature type="compositionally biased region" description="Basic and acidic residues" evidence="1">
    <location>
        <begin position="44"/>
        <end position="57"/>
    </location>
</feature>
<feature type="region of interest" description="Disordered" evidence="1">
    <location>
        <begin position="31"/>
        <end position="85"/>
    </location>
</feature>
<dbReference type="AlphaFoldDB" id="A0A9D3M8G6"/>
<name>A0A9D3M8G6_ANGAN</name>
<evidence type="ECO:0000313" key="2">
    <source>
        <dbReference type="EMBL" id="KAG5843576.1"/>
    </source>
</evidence>
<comment type="caution">
    <text evidence="2">The sequence shown here is derived from an EMBL/GenBank/DDBJ whole genome shotgun (WGS) entry which is preliminary data.</text>
</comment>
<evidence type="ECO:0000256" key="1">
    <source>
        <dbReference type="SAM" id="MobiDB-lite"/>
    </source>
</evidence>
<dbReference type="EMBL" id="JAFIRN010000008">
    <property type="protein sequence ID" value="KAG5843576.1"/>
    <property type="molecule type" value="Genomic_DNA"/>
</dbReference>
<protein>
    <submittedName>
        <fullName evidence="2">Uncharacterized protein</fullName>
    </submittedName>
</protein>
<gene>
    <name evidence="2" type="ORF">ANANG_G00152360</name>
</gene>
<accession>A0A9D3M8G6</accession>
<dbReference type="Proteomes" id="UP001044222">
    <property type="component" value="Chromosome 8"/>
</dbReference>
<reference evidence="2" key="1">
    <citation type="submission" date="2021-01" db="EMBL/GenBank/DDBJ databases">
        <title>A chromosome-scale assembly of European eel, Anguilla anguilla.</title>
        <authorList>
            <person name="Henkel C."/>
            <person name="Jong-Raadsen S.A."/>
            <person name="Dufour S."/>
            <person name="Weltzien F.-A."/>
            <person name="Palstra A.P."/>
            <person name="Pelster B."/>
            <person name="Spaink H.P."/>
            <person name="Van Den Thillart G.E."/>
            <person name="Jansen H."/>
            <person name="Zahm M."/>
            <person name="Klopp C."/>
            <person name="Cedric C."/>
            <person name="Louis A."/>
            <person name="Berthelot C."/>
            <person name="Parey E."/>
            <person name="Roest Crollius H."/>
            <person name="Montfort J."/>
            <person name="Robinson-Rechavi M."/>
            <person name="Bucao C."/>
            <person name="Bouchez O."/>
            <person name="Gislard M."/>
            <person name="Lluch J."/>
            <person name="Milhes M."/>
            <person name="Lampietro C."/>
            <person name="Lopez Roques C."/>
            <person name="Donnadieu C."/>
            <person name="Braasch I."/>
            <person name="Desvignes T."/>
            <person name="Postlethwait J."/>
            <person name="Bobe J."/>
            <person name="Guiguen Y."/>
            <person name="Dirks R."/>
        </authorList>
    </citation>
    <scope>NUCLEOTIDE SEQUENCE</scope>
    <source>
        <strain evidence="2">Tag_6206</strain>
        <tissue evidence="2">Liver</tissue>
    </source>
</reference>
<organism evidence="2 3">
    <name type="scientific">Anguilla anguilla</name>
    <name type="common">European freshwater eel</name>
    <name type="synonym">Muraena anguilla</name>
    <dbReference type="NCBI Taxonomy" id="7936"/>
    <lineage>
        <taxon>Eukaryota</taxon>
        <taxon>Metazoa</taxon>
        <taxon>Chordata</taxon>
        <taxon>Craniata</taxon>
        <taxon>Vertebrata</taxon>
        <taxon>Euteleostomi</taxon>
        <taxon>Actinopterygii</taxon>
        <taxon>Neopterygii</taxon>
        <taxon>Teleostei</taxon>
        <taxon>Anguilliformes</taxon>
        <taxon>Anguillidae</taxon>
        <taxon>Anguilla</taxon>
    </lineage>
</organism>
<sequence>MTENICRLMDVSVLSSPSLAHDLHRAWQTIRGGGCEEGGTAKPSQERPEPQTGRLEEETSSASPLSQGAHAILEQAWPRTTTPRF</sequence>
<proteinExistence type="predicted"/>